<sequence length="91" mass="9941">MNSAKKLLQLGQLSARQFCTSQAHMSAGRKVADYSKLKAKQAKFQVNDGKLIHLKGGAIDRLLYQLTVAICVIGVGLSGKFLYELSFPKKA</sequence>
<keyword evidence="6" id="KW-0472">Membrane</keyword>
<evidence type="ECO:0000256" key="2">
    <source>
        <dbReference type="ARBA" id="ARBA00009331"/>
    </source>
</evidence>
<evidence type="ECO:0000313" key="8">
    <source>
        <dbReference type="Proteomes" id="UP000027135"/>
    </source>
</evidence>
<evidence type="ECO:0000256" key="5">
    <source>
        <dbReference type="ARBA" id="ARBA00023128"/>
    </source>
</evidence>
<dbReference type="GO" id="GO:0005743">
    <property type="term" value="C:mitochondrial inner membrane"/>
    <property type="evidence" value="ECO:0007669"/>
    <property type="project" value="UniProtKB-SubCell"/>
</dbReference>
<comment type="subcellular location">
    <subcellularLocation>
        <location evidence="1">Mitochondrion inner membrane</location>
    </subcellularLocation>
</comment>
<dbReference type="SUPFAM" id="SSF81419">
    <property type="entry name" value="Mitochondrial cytochrome c oxidase subunit VIIa"/>
    <property type="match status" value="1"/>
</dbReference>
<keyword evidence="8" id="KW-1185">Reference proteome</keyword>
<dbReference type="Proteomes" id="UP000027135">
    <property type="component" value="Unassembled WGS sequence"/>
</dbReference>
<organism evidence="7 8">
    <name type="scientific">Zootermopsis nevadensis</name>
    <name type="common">Dampwood termite</name>
    <dbReference type="NCBI Taxonomy" id="136037"/>
    <lineage>
        <taxon>Eukaryota</taxon>
        <taxon>Metazoa</taxon>
        <taxon>Ecdysozoa</taxon>
        <taxon>Arthropoda</taxon>
        <taxon>Hexapoda</taxon>
        <taxon>Insecta</taxon>
        <taxon>Pterygota</taxon>
        <taxon>Neoptera</taxon>
        <taxon>Polyneoptera</taxon>
        <taxon>Dictyoptera</taxon>
        <taxon>Blattodea</taxon>
        <taxon>Blattoidea</taxon>
        <taxon>Termitoidae</taxon>
        <taxon>Termopsidae</taxon>
        <taxon>Zootermopsis</taxon>
    </lineage>
</organism>
<evidence type="ECO:0000256" key="3">
    <source>
        <dbReference type="ARBA" id="ARBA00022792"/>
    </source>
</evidence>
<keyword evidence="4" id="KW-0809">Transit peptide</keyword>
<dbReference type="PANTHER" id="PTHR10510">
    <property type="entry name" value="CYTOCHROME C OXIDASE POLYPEPTIDE 7A"/>
    <property type="match status" value="1"/>
</dbReference>
<dbReference type="Gene3D" id="4.10.91.10">
    <property type="entry name" value="Cytochrome c oxidase, subunit VIIa"/>
    <property type="match status" value="1"/>
</dbReference>
<protein>
    <submittedName>
        <fullName evidence="7">Putative cytochrome c oxidase polypeptide 7A1, mitochondrial</fullName>
    </submittedName>
</protein>
<dbReference type="STRING" id="136037.A0A067R334"/>
<dbReference type="OrthoDB" id="5966508at2759"/>
<dbReference type="GO" id="GO:0045277">
    <property type="term" value="C:respiratory chain complex IV"/>
    <property type="evidence" value="ECO:0007669"/>
    <property type="project" value="InterPro"/>
</dbReference>
<dbReference type="FunFam" id="4.10.91.10:FF:000001">
    <property type="entry name" value="Cytochrome c oxidase subunit 7A1, mitochondrial"/>
    <property type="match status" value="1"/>
</dbReference>
<gene>
    <name evidence="7" type="ORF">L798_07966</name>
</gene>
<dbReference type="InterPro" id="IPR036539">
    <property type="entry name" value="Cyt_c_oxidase_su7a_sf"/>
</dbReference>
<comment type="similarity">
    <text evidence="2">Belongs to the cytochrome c oxidase VIIa family.</text>
</comment>
<dbReference type="EMBL" id="KK852730">
    <property type="protein sequence ID" value="KDR17513.1"/>
    <property type="molecule type" value="Genomic_DNA"/>
</dbReference>
<dbReference type="OMA" id="RIQTQEV"/>
<reference evidence="7 8" key="1">
    <citation type="journal article" date="2014" name="Nat. Commun.">
        <title>Molecular traces of alternative social organization in a termite genome.</title>
        <authorList>
            <person name="Terrapon N."/>
            <person name="Li C."/>
            <person name="Robertson H.M."/>
            <person name="Ji L."/>
            <person name="Meng X."/>
            <person name="Booth W."/>
            <person name="Chen Z."/>
            <person name="Childers C.P."/>
            <person name="Glastad K.M."/>
            <person name="Gokhale K."/>
            <person name="Gowin J."/>
            <person name="Gronenberg W."/>
            <person name="Hermansen R.A."/>
            <person name="Hu H."/>
            <person name="Hunt B.G."/>
            <person name="Huylmans A.K."/>
            <person name="Khalil S.M."/>
            <person name="Mitchell R.D."/>
            <person name="Munoz-Torres M.C."/>
            <person name="Mustard J.A."/>
            <person name="Pan H."/>
            <person name="Reese J.T."/>
            <person name="Scharf M.E."/>
            <person name="Sun F."/>
            <person name="Vogel H."/>
            <person name="Xiao J."/>
            <person name="Yang W."/>
            <person name="Yang Z."/>
            <person name="Yang Z."/>
            <person name="Zhou J."/>
            <person name="Zhu J."/>
            <person name="Brent C.S."/>
            <person name="Elsik C.G."/>
            <person name="Goodisman M.A."/>
            <person name="Liberles D.A."/>
            <person name="Roe R.M."/>
            <person name="Vargo E.L."/>
            <person name="Vilcinskas A."/>
            <person name="Wang J."/>
            <person name="Bornberg-Bauer E."/>
            <person name="Korb J."/>
            <person name="Zhang G."/>
            <person name="Liebig J."/>
        </authorList>
    </citation>
    <scope>NUCLEOTIDE SEQUENCE [LARGE SCALE GENOMIC DNA]</scope>
    <source>
        <tissue evidence="7">Whole organism</tissue>
    </source>
</reference>
<dbReference type="InterPro" id="IPR003177">
    <property type="entry name" value="Cytc_oxidase_su7a_met"/>
</dbReference>
<keyword evidence="5" id="KW-0496">Mitochondrion</keyword>
<keyword evidence="3" id="KW-0999">Mitochondrion inner membrane</keyword>
<dbReference type="PANTHER" id="PTHR10510:SF11">
    <property type="entry name" value="CYTOCHROME C OXIDASE SUBUNIT 7A, MITOCHONDRIAL"/>
    <property type="match status" value="1"/>
</dbReference>
<evidence type="ECO:0000256" key="4">
    <source>
        <dbReference type="ARBA" id="ARBA00022946"/>
    </source>
</evidence>
<dbReference type="GO" id="GO:0097250">
    <property type="term" value="P:mitochondrial respirasome assembly"/>
    <property type="evidence" value="ECO:0007669"/>
    <property type="project" value="TreeGrafter"/>
</dbReference>
<evidence type="ECO:0000313" key="7">
    <source>
        <dbReference type="EMBL" id="KDR17513.1"/>
    </source>
</evidence>
<dbReference type="AlphaFoldDB" id="A0A067R334"/>
<dbReference type="GO" id="GO:0002082">
    <property type="term" value="P:regulation of oxidative phosphorylation"/>
    <property type="evidence" value="ECO:0007669"/>
    <property type="project" value="TreeGrafter"/>
</dbReference>
<dbReference type="eggNOG" id="ENOG502SBK9">
    <property type="taxonomic scope" value="Eukaryota"/>
</dbReference>
<evidence type="ECO:0000256" key="1">
    <source>
        <dbReference type="ARBA" id="ARBA00004273"/>
    </source>
</evidence>
<accession>A0A067R334</accession>
<dbReference type="FunCoup" id="A0A067R334">
    <property type="interactions" value="460"/>
</dbReference>
<dbReference type="InParanoid" id="A0A067R334"/>
<proteinExistence type="inferred from homology"/>
<dbReference type="GO" id="GO:0006123">
    <property type="term" value="P:mitochondrial electron transport, cytochrome c to oxygen"/>
    <property type="evidence" value="ECO:0007669"/>
    <property type="project" value="InterPro"/>
</dbReference>
<evidence type="ECO:0000256" key="6">
    <source>
        <dbReference type="ARBA" id="ARBA00023136"/>
    </source>
</evidence>
<name>A0A067R334_ZOONE</name>